<dbReference type="EMBL" id="HACA01030798">
    <property type="protein sequence ID" value="CDW48159.1"/>
    <property type="molecule type" value="Transcribed_RNA"/>
</dbReference>
<protein>
    <submittedName>
        <fullName evidence="1">Uncharacterized protein</fullName>
    </submittedName>
</protein>
<proteinExistence type="predicted"/>
<name>A0A0K2VCD6_LEPSM</name>
<evidence type="ECO:0000313" key="1">
    <source>
        <dbReference type="EMBL" id="CDW48159.1"/>
    </source>
</evidence>
<accession>A0A0K2VCD6</accession>
<dbReference type="AlphaFoldDB" id="A0A0K2VCD6"/>
<reference evidence="1" key="1">
    <citation type="submission" date="2014-05" db="EMBL/GenBank/DDBJ databases">
        <authorList>
            <person name="Chronopoulou M."/>
        </authorList>
    </citation>
    <scope>NUCLEOTIDE SEQUENCE</scope>
    <source>
        <tissue evidence="1">Whole organism</tissue>
    </source>
</reference>
<organism evidence="1">
    <name type="scientific">Lepeophtheirus salmonis</name>
    <name type="common">Salmon louse</name>
    <name type="synonym">Caligus salmonis</name>
    <dbReference type="NCBI Taxonomy" id="72036"/>
    <lineage>
        <taxon>Eukaryota</taxon>
        <taxon>Metazoa</taxon>
        <taxon>Ecdysozoa</taxon>
        <taxon>Arthropoda</taxon>
        <taxon>Crustacea</taxon>
        <taxon>Multicrustacea</taxon>
        <taxon>Hexanauplia</taxon>
        <taxon>Copepoda</taxon>
        <taxon>Siphonostomatoida</taxon>
        <taxon>Caligidae</taxon>
        <taxon>Lepeophtheirus</taxon>
    </lineage>
</organism>
<sequence>MCQRSYSSIDRDFSLLFLFFPPQQSRIFDDFGRFCVTKLSEKHRHCVPTILFDTFYEFWNELIWSSDGFSANV</sequence>